<keyword evidence="2" id="KW-0472">Membrane</keyword>
<name>A0A6N2RBI1_9ACTO</name>
<reference evidence="3" key="1">
    <citation type="submission" date="2019-11" db="EMBL/GenBank/DDBJ databases">
        <authorList>
            <person name="Feng L."/>
        </authorList>
    </citation>
    <scope>NUCLEOTIDE SEQUENCE</scope>
    <source>
        <strain evidence="3">AodontolyticusLFYP35</strain>
    </source>
</reference>
<feature type="transmembrane region" description="Helical" evidence="2">
    <location>
        <begin position="36"/>
        <end position="59"/>
    </location>
</feature>
<evidence type="ECO:0000313" key="3">
    <source>
        <dbReference type="EMBL" id="VYS78227.1"/>
    </source>
</evidence>
<sequence>MVRILFIVAWFAASIYAISDWATTPADRMPMKLSRMTWLIILVVTVPFVSLGAIAWIVLKMVANAEDRQAQSAPKAPSAPDDDPEFLFRLERDLQMKRKREEELKNKENPSTTEDEGDGPEEGQTKN</sequence>
<keyword evidence="2" id="KW-1133">Transmembrane helix</keyword>
<gene>
    <name evidence="3" type="ORF">AOLFYP35_00281</name>
</gene>
<dbReference type="EMBL" id="CACRSM010000002">
    <property type="protein sequence ID" value="VYS78227.1"/>
    <property type="molecule type" value="Genomic_DNA"/>
</dbReference>
<accession>A0A6N2RBI1</accession>
<feature type="compositionally biased region" description="Basic and acidic residues" evidence="1">
    <location>
        <begin position="99"/>
        <end position="108"/>
    </location>
</feature>
<dbReference type="AlphaFoldDB" id="A0A6N2RBI1"/>
<evidence type="ECO:0000256" key="2">
    <source>
        <dbReference type="SAM" id="Phobius"/>
    </source>
</evidence>
<evidence type="ECO:0000256" key="1">
    <source>
        <dbReference type="SAM" id="MobiDB-lite"/>
    </source>
</evidence>
<proteinExistence type="predicted"/>
<organism evidence="3">
    <name type="scientific">Schaalia odontolytica</name>
    <dbReference type="NCBI Taxonomy" id="1660"/>
    <lineage>
        <taxon>Bacteria</taxon>
        <taxon>Bacillati</taxon>
        <taxon>Actinomycetota</taxon>
        <taxon>Actinomycetes</taxon>
        <taxon>Actinomycetales</taxon>
        <taxon>Actinomycetaceae</taxon>
        <taxon>Schaalia</taxon>
    </lineage>
</organism>
<protein>
    <recommendedName>
        <fullName evidence="4">Cardiolipin synthase N-terminal domain-containing protein</fullName>
    </recommendedName>
</protein>
<feature type="region of interest" description="Disordered" evidence="1">
    <location>
        <begin position="99"/>
        <end position="127"/>
    </location>
</feature>
<evidence type="ECO:0008006" key="4">
    <source>
        <dbReference type="Google" id="ProtNLM"/>
    </source>
</evidence>
<keyword evidence="2" id="KW-0812">Transmembrane</keyword>